<gene>
    <name evidence="1" type="ORF">PRUPE_1G328700</name>
</gene>
<dbReference type="Proteomes" id="UP000006882">
    <property type="component" value="Chromosome G1"/>
</dbReference>
<evidence type="ECO:0000313" key="1">
    <source>
        <dbReference type="EMBL" id="ONI31751.1"/>
    </source>
</evidence>
<sequence>MTTAVCFVGTNSTLDEGVFSGLVNFGRQNKVLTSNSLLLLRSGLSIITLGLCKSLNKFNNDNHSLLTQIN</sequence>
<accession>M5Y595</accession>
<protein>
    <submittedName>
        <fullName evidence="1">Uncharacterized protein</fullName>
    </submittedName>
</protein>
<dbReference type="HOGENOM" id="CLU_2762580_0_0_1"/>
<organism evidence="1 2">
    <name type="scientific">Prunus persica</name>
    <name type="common">Peach</name>
    <name type="synonym">Amygdalus persica</name>
    <dbReference type="NCBI Taxonomy" id="3760"/>
    <lineage>
        <taxon>Eukaryota</taxon>
        <taxon>Viridiplantae</taxon>
        <taxon>Streptophyta</taxon>
        <taxon>Embryophyta</taxon>
        <taxon>Tracheophyta</taxon>
        <taxon>Spermatophyta</taxon>
        <taxon>Magnoliopsida</taxon>
        <taxon>eudicotyledons</taxon>
        <taxon>Gunneridae</taxon>
        <taxon>Pentapetalae</taxon>
        <taxon>rosids</taxon>
        <taxon>fabids</taxon>
        <taxon>Rosales</taxon>
        <taxon>Rosaceae</taxon>
        <taxon>Amygdaloideae</taxon>
        <taxon>Amygdaleae</taxon>
        <taxon>Prunus</taxon>
    </lineage>
</organism>
<dbReference type="EMBL" id="CM007651">
    <property type="protein sequence ID" value="ONI31751.1"/>
    <property type="molecule type" value="Genomic_DNA"/>
</dbReference>
<dbReference type="AlphaFoldDB" id="M5Y595"/>
<name>M5Y595_PRUPE</name>
<keyword evidence="2" id="KW-1185">Reference proteome</keyword>
<proteinExistence type="predicted"/>
<evidence type="ECO:0000313" key="2">
    <source>
        <dbReference type="Proteomes" id="UP000006882"/>
    </source>
</evidence>
<dbReference type="Gramene" id="ONI31751">
    <property type="protein sequence ID" value="ONI31751"/>
    <property type="gene ID" value="PRUPE_1G328700"/>
</dbReference>
<reference evidence="1 2" key="1">
    <citation type="journal article" date="2013" name="Nat. Genet.">
        <title>The high-quality draft genome of peach (Prunus persica) identifies unique patterns of genetic diversity, domestication and genome evolution.</title>
        <authorList>
            <consortium name="International Peach Genome Initiative"/>
            <person name="Verde I."/>
            <person name="Abbott A.G."/>
            <person name="Scalabrin S."/>
            <person name="Jung S."/>
            <person name="Shu S."/>
            <person name="Marroni F."/>
            <person name="Zhebentyayeva T."/>
            <person name="Dettori M.T."/>
            <person name="Grimwood J."/>
            <person name="Cattonaro F."/>
            <person name="Zuccolo A."/>
            <person name="Rossini L."/>
            <person name="Jenkins J."/>
            <person name="Vendramin E."/>
            <person name="Meisel L.A."/>
            <person name="Decroocq V."/>
            <person name="Sosinski B."/>
            <person name="Prochnik S."/>
            <person name="Mitros T."/>
            <person name="Policriti A."/>
            <person name="Cipriani G."/>
            <person name="Dondini L."/>
            <person name="Ficklin S."/>
            <person name="Goodstein D.M."/>
            <person name="Xuan P."/>
            <person name="Del Fabbro C."/>
            <person name="Aramini V."/>
            <person name="Copetti D."/>
            <person name="Gonzalez S."/>
            <person name="Horner D.S."/>
            <person name="Falchi R."/>
            <person name="Lucas S."/>
            <person name="Mica E."/>
            <person name="Maldonado J."/>
            <person name="Lazzari B."/>
            <person name="Bielenberg D."/>
            <person name="Pirona R."/>
            <person name="Miculan M."/>
            <person name="Barakat A."/>
            <person name="Testolin R."/>
            <person name="Stella A."/>
            <person name="Tartarini S."/>
            <person name="Tonutti P."/>
            <person name="Arus P."/>
            <person name="Orellana A."/>
            <person name="Wells C."/>
            <person name="Main D."/>
            <person name="Vizzotto G."/>
            <person name="Silva H."/>
            <person name="Salamini F."/>
            <person name="Schmutz J."/>
            <person name="Morgante M."/>
            <person name="Rokhsar D.S."/>
        </authorList>
    </citation>
    <scope>NUCLEOTIDE SEQUENCE [LARGE SCALE GENOMIC DNA]</scope>
    <source>
        <strain evidence="2">cv. Nemared</strain>
    </source>
</reference>